<feature type="compositionally biased region" description="Low complexity" evidence="1">
    <location>
        <begin position="62"/>
        <end position="73"/>
    </location>
</feature>
<reference evidence="2" key="2">
    <citation type="journal article" date="2022" name="Microb. Genom.">
        <title>A chromosome-scale genome assembly of the tomato pathogen Cladosporium fulvum reveals a compartmentalized genome architecture and the presence of a dispensable chromosome.</title>
        <authorList>
            <person name="Zaccaron A.Z."/>
            <person name="Chen L.H."/>
            <person name="Samaras A."/>
            <person name="Stergiopoulos I."/>
        </authorList>
    </citation>
    <scope>NUCLEOTIDE SEQUENCE</scope>
    <source>
        <strain evidence="2">Race5_Kim</strain>
    </source>
</reference>
<dbReference type="OrthoDB" id="4491390at2759"/>
<dbReference type="PANTHER" id="PTHR38791:SF13">
    <property type="entry name" value="ZN(2)-C6 FUNGAL-TYPE DOMAIN-CONTAINING PROTEIN"/>
    <property type="match status" value="1"/>
</dbReference>
<reference evidence="2" key="1">
    <citation type="submission" date="2021-12" db="EMBL/GenBank/DDBJ databases">
        <authorList>
            <person name="Zaccaron A."/>
            <person name="Stergiopoulos I."/>
        </authorList>
    </citation>
    <scope>NUCLEOTIDE SEQUENCE</scope>
    <source>
        <strain evidence="2">Race5_Kim</strain>
    </source>
</reference>
<feature type="compositionally biased region" description="Basic and acidic residues" evidence="1">
    <location>
        <begin position="37"/>
        <end position="46"/>
    </location>
</feature>
<dbReference type="GeneID" id="71988820"/>
<dbReference type="Pfam" id="PF11951">
    <property type="entry name" value="Fungal_trans_2"/>
    <property type="match status" value="1"/>
</dbReference>
<protein>
    <submittedName>
        <fullName evidence="2">Uncharacterized protein</fullName>
    </submittedName>
</protein>
<dbReference type="InterPro" id="IPR021858">
    <property type="entry name" value="Fun_TF"/>
</dbReference>
<dbReference type="AlphaFoldDB" id="A0A9Q8PGB9"/>
<gene>
    <name evidence="2" type="ORF">CLAFUR5_08942</name>
</gene>
<evidence type="ECO:0000256" key="1">
    <source>
        <dbReference type="SAM" id="MobiDB-lite"/>
    </source>
</evidence>
<evidence type="ECO:0000313" key="3">
    <source>
        <dbReference type="Proteomes" id="UP000756132"/>
    </source>
</evidence>
<feature type="compositionally biased region" description="Polar residues" evidence="1">
    <location>
        <begin position="1"/>
        <end position="11"/>
    </location>
</feature>
<dbReference type="KEGG" id="ffu:CLAFUR5_08942"/>
<feature type="region of interest" description="Disordered" evidence="1">
    <location>
        <begin position="1"/>
        <end position="111"/>
    </location>
</feature>
<evidence type="ECO:0000313" key="2">
    <source>
        <dbReference type="EMBL" id="UJO21892.1"/>
    </source>
</evidence>
<dbReference type="Proteomes" id="UP000756132">
    <property type="component" value="Chromosome 9"/>
</dbReference>
<dbReference type="EMBL" id="CP090171">
    <property type="protein sequence ID" value="UJO21892.1"/>
    <property type="molecule type" value="Genomic_DNA"/>
</dbReference>
<sequence>MSSLQDKANQGTRRKPKSRSRKGSDDTESGESQSRSPEIEEQRTRPEQPLVWTNDNQNSHDAAQATQRTLLAAGQKTPLRAPPRPSPSPERQATSSSHHTNPPTPTDQGASTDFLEALRPFLAETSEASPLKIATQAVSLSTMAKQSCHQHLLPQAQNQYTRALHALQEDLKNPHLTLSDATLLTVLTFALYESNCQCTSPQQSMAAWAKHIDGAITLLKSRGLEQLNESSSYRMFRAIRGQILAGVGPRAQRVFGTIGYGACSGDEAGNGNAVAVRIRGILSGWQGYLARWECWVEGG</sequence>
<dbReference type="PANTHER" id="PTHR38791">
    <property type="entry name" value="ZN(II)2CYS6 TRANSCRIPTION FACTOR (EUROFUNG)-RELATED-RELATED"/>
    <property type="match status" value="1"/>
</dbReference>
<keyword evidence="3" id="KW-1185">Reference proteome</keyword>
<name>A0A9Q8PGB9_PASFU</name>
<dbReference type="InterPro" id="IPR053175">
    <property type="entry name" value="DHMBA_Reg_Transcription_Factor"/>
</dbReference>
<dbReference type="RefSeq" id="XP_047766258.1">
    <property type="nucleotide sequence ID" value="XM_047908090.1"/>
</dbReference>
<accession>A0A9Q8PGB9</accession>
<feature type="compositionally biased region" description="Polar residues" evidence="1">
    <location>
        <begin position="91"/>
        <end position="111"/>
    </location>
</feature>
<organism evidence="2 3">
    <name type="scientific">Passalora fulva</name>
    <name type="common">Tomato leaf mold</name>
    <name type="synonym">Cladosporium fulvum</name>
    <dbReference type="NCBI Taxonomy" id="5499"/>
    <lineage>
        <taxon>Eukaryota</taxon>
        <taxon>Fungi</taxon>
        <taxon>Dikarya</taxon>
        <taxon>Ascomycota</taxon>
        <taxon>Pezizomycotina</taxon>
        <taxon>Dothideomycetes</taxon>
        <taxon>Dothideomycetidae</taxon>
        <taxon>Mycosphaerellales</taxon>
        <taxon>Mycosphaerellaceae</taxon>
        <taxon>Fulvia</taxon>
    </lineage>
</organism>
<feature type="compositionally biased region" description="Polar residues" evidence="1">
    <location>
        <begin position="51"/>
        <end position="61"/>
    </location>
</feature>
<proteinExistence type="predicted"/>
<feature type="compositionally biased region" description="Basic residues" evidence="1">
    <location>
        <begin position="12"/>
        <end position="21"/>
    </location>
</feature>